<feature type="domain" description="Response regulatory" evidence="8">
    <location>
        <begin position="530"/>
        <end position="645"/>
    </location>
</feature>
<dbReference type="InterPro" id="IPR036097">
    <property type="entry name" value="HisK_dim/P_sf"/>
</dbReference>
<reference evidence="11" key="1">
    <citation type="journal article" date="1999" name="Cell">
        <title>Structure of CheA, a signal-transducing histidine kinase.</title>
        <authorList>
            <person name="Bilwes A.M."/>
            <person name="Alex L.A."/>
            <person name="Crane B.R."/>
            <person name="Simon M.I."/>
        </authorList>
    </citation>
    <scope>NUCLEOTIDE SEQUENCE</scope>
</reference>
<feature type="coiled-coil region" evidence="6">
    <location>
        <begin position="116"/>
        <end position="143"/>
    </location>
</feature>
<dbReference type="GO" id="GO:0000155">
    <property type="term" value="F:phosphorelay sensor kinase activity"/>
    <property type="evidence" value="ECO:0007669"/>
    <property type="project" value="InterPro"/>
</dbReference>
<keyword evidence="10" id="KW-1185">Reference proteome</keyword>
<dbReference type="InterPro" id="IPR003661">
    <property type="entry name" value="HisK_dim/P_dom"/>
</dbReference>
<dbReference type="Pfam" id="PF02518">
    <property type="entry name" value="HATPase_c"/>
    <property type="match status" value="1"/>
</dbReference>
<dbReference type="InterPro" id="IPR011006">
    <property type="entry name" value="CheY-like_superfamily"/>
</dbReference>
<evidence type="ECO:0000259" key="7">
    <source>
        <dbReference type="PROSITE" id="PS50109"/>
    </source>
</evidence>
<dbReference type="PROSITE" id="PS50109">
    <property type="entry name" value="HIS_KIN"/>
    <property type="match status" value="1"/>
</dbReference>
<dbReference type="CDD" id="cd00082">
    <property type="entry name" value="HisKA"/>
    <property type="match status" value="1"/>
</dbReference>
<organism evidence="10 11">
    <name type="scientific">Derxia gummosa DSM 723</name>
    <dbReference type="NCBI Taxonomy" id="1121388"/>
    <lineage>
        <taxon>Bacteria</taxon>
        <taxon>Pseudomonadati</taxon>
        <taxon>Pseudomonadota</taxon>
        <taxon>Betaproteobacteria</taxon>
        <taxon>Burkholderiales</taxon>
        <taxon>Alcaligenaceae</taxon>
        <taxon>Derxia</taxon>
    </lineage>
</organism>
<evidence type="ECO:0000256" key="3">
    <source>
        <dbReference type="ARBA" id="ARBA00022679"/>
    </source>
</evidence>
<accession>A0A8B6X2S7</accession>
<dbReference type="InterPro" id="IPR001789">
    <property type="entry name" value="Sig_transdc_resp-reg_receiver"/>
</dbReference>
<comment type="catalytic activity">
    <reaction evidence="1">
        <text>ATP + protein L-histidine = ADP + protein N-phospho-L-histidine.</text>
        <dbReference type="EC" id="2.7.13.3"/>
    </reaction>
</comment>
<evidence type="ECO:0000256" key="5">
    <source>
        <dbReference type="PROSITE-ProRule" id="PRU00169"/>
    </source>
</evidence>
<dbReference type="Gene3D" id="3.30.565.10">
    <property type="entry name" value="Histidine kinase-like ATPase, C-terminal domain"/>
    <property type="match status" value="1"/>
</dbReference>
<sequence>MPPHTQRKPPDEPANPPPPAALATVFTALPWPALLADSQDCIVAANPACATLAAAQGLVGAQLVGLAATPVLGRVLKRALDHARERGDISLDDFSLRDGSAFDLRLRALPGHPGHCLLLLLERARLRERIDQLEHENRELRATNLVNAKLAQVADLTNGAVIISDRQRRVIWTNRAFARITGHDGAVASGQPQAMFINGPGSDPATLADIDITLAAGLPIEHVELLAHRHDGSTYWASLSIQPVTGGDGMTERFITVLHDIGEGRATAEARHAMLYAEAVSLAKTDFLARLGHEMRAPLNAIIGTVELLRHDASLALHGTPRQLVGAVAQSARQLLGMVDQAVDLARTERSTLRLRWSEVDCVRCVRDATDLIDPELTRRDVELRIRQSLGPAVIAWADRERLEEILIHLLSNAVRDCADAGVVDVGCRVDAAAGHAVIDITHPVTESAREHVGKLIASLAPRPDAMPSGDTPRELGLSIAQWLAVMMNGRIDARRDDASLCLSLALPLPRPLARAGGERRPAADPGPLTLLCLDDNVLDIAQLEAMLEAYPSVRLHVANQREEAIELTRLLKPDVVLVADHLAGLRPAEFVRALAAARPGPAPRIALITPTARQAEAASANAASRLLVKPLTVRQLLQLLERPADRGTGG</sequence>
<dbReference type="Pfam" id="PF13426">
    <property type="entry name" value="PAS_9"/>
    <property type="match status" value="1"/>
</dbReference>
<dbReference type="AlphaFoldDB" id="A0A8B6X2S7"/>
<evidence type="ECO:0000313" key="11">
    <source>
        <dbReference type="RefSeq" id="WP_028310597.1"/>
    </source>
</evidence>
<dbReference type="SUPFAM" id="SSF52172">
    <property type="entry name" value="CheY-like"/>
    <property type="match status" value="1"/>
</dbReference>
<dbReference type="Proteomes" id="UP000675920">
    <property type="component" value="Unplaced"/>
</dbReference>
<reference evidence="11" key="3">
    <citation type="submission" date="2025-08" db="UniProtKB">
        <authorList>
            <consortium name="RefSeq"/>
        </authorList>
    </citation>
    <scope>IDENTIFICATION</scope>
</reference>
<feature type="domain" description="Histidine kinase" evidence="7">
    <location>
        <begin position="290"/>
        <end position="511"/>
    </location>
</feature>
<evidence type="ECO:0000256" key="4">
    <source>
        <dbReference type="ARBA" id="ARBA00022777"/>
    </source>
</evidence>
<dbReference type="SUPFAM" id="SSF47384">
    <property type="entry name" value="Homodimeric domain of signal transducing histidine kinase"/>
    <property type="match status" value="1"/>
</dbReference>
<protein>
    <recommendedName>
        <fullName evidence="2">histidine kinase</fullName>
        <ecNumber evidence="2">2.7.13.3</ecNumber>
    </recommendedName>
</protein>
<evidence type="ECO:0000256" key="1">
    <source>
        <dbReference type="ARBA" id="ARBA00000085"/>
    </source>
</evidence>
<evidence type="ECO:0000313" key="10">
    <source>
        <dbReference type="Proteomes" id="UP000675920"/>
    </source>
</evidence>
<dbReference type="PROSITE" id="PS50113">
    <property type="entry name" value="PAC"/>
    <property type="match status" value="1"/>
</dbReference>
<keyword evidence="4 11" id="KW-0418">Kinase</keyword>
<proteinExistence type="predicted"/>
<dbReference type="NCBIfam" id="TIGR00229">
    <property type="entry name" value="sensory_box"/>
    <property type="match status" value="1"/>
</dbReference>
<feature type="domain" description="PAC" evidence="9">
    <location>
        <begin position="221"/>
        <end position="273"/>
    </location>
</feature>
<dbReference type="Gene3D" id="3.30.450.20">
    <property type="entry name" value="PAS domain"/>
    <property type="match status" value="1"/>
</dbReference>
<dbReference type="PROSITE" id="PS50110">
    <property type="entry name" value="RESPONSE_REGULATORY"/>
    <property type="match status" value="1"/>
</dbReference>
<dbReference type="OrthoDB" id="5519028at2"/>
<dbReference type="RefSeq" id="WP_028310597.1">
    <property type="nucleotide sequence ID" value="NZ_AXWS01000007.1"/>
</dbReference>
<evidence type="ECO:0000259" key="9">
    <source>
        <dbReference type="PROSITE" id="PS50113"/>
    </source>
</evidence>
<keyword evidence="6" id="KW-0175">Coiled coil</keyword>
<evidence type="ECO:0000256" key="2">
    <source>
        <dbReference type="ARBA" id="ARBA00012438"/>
    </source>
</evidence>
<dbReference type="SMART" id="SM00388">
    <property type="entry name" value="HisKA"/>
    <property type="match status" value="1"/>
</dbReference>
<keyword evidence="3" id="KW-0808">Transferase</keyword>
<dbReference type="InterPro" id="IPR000014">
    <property type="entry name" value="PAS"/>
</dbReference>
<dbReference type="EC" id="2.7.13.3" evidence="2"/>
<dbReference type="Pfam" id="PF00512">
    <property type="entry name" value="HisKA"/>
    <property type="match status" value="1"/>
</dbReference>
<dbReference type="PANTHER" id="PTHR43047">
    <property type="entry name" value="TWO-COMPONENT HISTIDINE PROTEIN KINASE"/>
    <property type="match status" value="1"/>
</dbReference>
<dbReference type="InterPro" id="IPR000700">
    <property type="entry name" value="PAS-assoc_C"/>
</dbReference>
<comment type="caution">
    <text evidence="5">Lacks conserved residue(s) required for the propagation of feature annotation.</text>
</comment>
<dbReference type="InterPro" id="IPR035965">
    <property type="entry name" value="PAS-like_dom_sf"/>
</dbReference>
<dbReference type="Gene3D" id="1.10.287.130">
    <property type="match status" value="1"/>
</dbReference>
<dbReference type="Gene3D" id="3.40.50.2300">
    <property type="match status" value="1"/>
</dbReference>
<dbReference type="InterPro" id="IPR003594">
    <property type="entry name" value="HATPase_dom"/>
</dbReference>
<name>A0A8B6X2S7_9BURK</name>
<dbReference type="CDD" id="cd00130">
    <property type="entry name" value="PAS"/>
    <property type="match status" value="1"/>
</dbReference>
<evidence type="ECO:0000256" key="6">
    <source>
        <dbReference type="SAM" id="Coils"/>
    </source>
</evidence>
<dbReference type="SUPFAM" id="SSF55874">
    <property type="entry name" value="ATPase domain of HSP90 chaperone/DNA topoisomerase II/histidine kinase"/>
    <property type="match status" value="1"/>
</dbReference>
<reference evidence="11" key="2">
    <citation type="journal article" date="2008" name="Proteins">
        <title>Crystal structure of a novel non-Pfam protein AF1514 from Archeoglobus fulgidus DSM 4304 solved by S-SAD using a Cr X-ray source.</title>
        <authorList>
            <person name="Li Y."/>
            <person name="Bahti P."/>
            <person name="Shaw N."/>
            <person name="Song G."/>
            <person name="Chen S."/>
            <person name="Zhang X."/>
            <person name="Zhang M."/>
            <person name="Cheng C."/>
            <person name="Yin J."/>
            <person name="Zhu J.Y."/>
            <person name="Zhang H."/>
            <person name="Che D."/>
            <person name="Xu H."/>
            <person name="Abbas A."/>
            <person name="Wang B.C."/>
            <person name="Liu Z.J."/>
        </authorList>
    </citation>
    <scope>NUCLEOTIDE SEQUENCE</scope>
</reference>
<dbReference type="InterPro" id="IPR005467">
    <property type="entry name" value="His_kinase_dom"/>
</dbReference>
<evidence type="ECO:0000259" key="8">
    <source>
        <dbReference type="PROSITE" id="PS50110"/>
    </source>
</evidence>
<dbReference type="SUPFAM" id="SSF55785">
    <property type="entry name" value="PYP-like sensor domain (PAS domain)"/>
    <property type="match status" value="1"/>
</dbReference>
<dbReference type="InterPro" id="IPR036890">
    <property type="entry name" value="HATPase_C_sf"/>
</dbReference>